<protein>
    <submittedName>
        <fullName evidence="4">Uncharacterized protein C21orf58 homolog isoform X2</fullName>
    </submittedName>
</protein>
<gene>
    <name evidence="4" type="primary">C9H21orf58</name>
</gene>
<feature type="domain" description="DUF4587" evidence="2">
    <location>
        <begin position="148"/>
        <end position="212"/>
    </location>
</feature>
<evidence type="ECO:0000256" key="1">
    <source>
        <dbReference type="SAM" id="MobiDB-lite"/>
    </source>
</evidence>
<reference evidence="4" key="1">
    <citation type="submission" date="2025-08" db="UniProtKB">
        <authorList>
            <consortium name="RefSeq"/>
        </authorList>
    </citation>
    <scope>IDENTIFICATION</scope>
</reference>
<feature type="region of interest" description="Disordered" evidence="1">
    <location>
        <begin position="22"/>
        <end position="55"/>
    </location>
</feature>
<dbReference type="InParanoid" id="A0A1S3WVI9"/>
<dbReference type="AlphaFoldDB" id="A0A1S3WVI9"/>
<evidence type="ECO:0000259" key="2">
    <source>
        <dbReference type="Pfam" id="PF15248"/>
    </source>
</evidence>
<organism evidence="3 4">
    <name type="scientific">Erinaceus europaeus</name>
    <name type="common">Western European hedgehog</name>
    <dbReference type="NCBI Taxonomy" id="9365"/>
    <lineage>
        <taxon>Eukaryota</taxon>
        <taxon>Metazoa</taxon>
        <taxon>Chordata</taxon>
        <taxon>Craniata</taxon>
        <taxon>Vertebrata</taxon>
        <taxon>Euteleostomi</taxon>
        <taxon>Mammalia</taxon>
        <taxon>Eutheria</taxon>
        <taxon>Laurasiatheria</taxon>
        <taxon>Eulipotyphla</taxon>
        <taxon>Erinaceidae</taxon>
        <taxon>Erinaceinae</taxon>
        <taxon>Erinaceus</taxon>
    </lineage>
</organism>
<sequence length="268" mass="29558">MLDPAVADEMTRLSLRLLEKKLEQERESVDRDPEEPHLMPGLEAPGTKEEEALRGARRRRQLLQRLWDQHLLEELAAAQARVRVQRAAWPLELPSEGIYSTPPTLQALETPRVFHHSVPPAPTTIIQQLPQQPLIAQLPPPQAFPTPRPGSIKEDMVELMLMQTVQLHQVLMHSLTLRALPPGVSWLQTQAAAGCARGTENPRSAVHHHHHYAPPAPMQPSPFGCSPWPPVLPVSTGLLPAVHHLAGPSAATLSQPADNIMPTQNPGL</sequence>
<dbReference type="PANTHER" id="PTHR28604">
    <property type="match status" value="1"/>
</dbReference>
<accession>A0A1S3WVI9</accession>
<proteinExistence type="predicted"/>
<evidence type="ECO:0000313" key="3">
    <source>
        <dbReference type="Proteomes" id="UP001652624"/>
    </source>
</evidence>
<dbReference type="InterPro" id="IPR027904">
    <property type="entry name" value="DUF4587"/>
</dbReference>
<dbReference type="Pfam" id="PF15248">
    <property type="entry name" value="DUF4587"/>
    <property type="match status" value="1"/>
</dbReference>
<dbReference type="RefSeq" id="XP_016050184.2">
    <property type="nucleotide sequence ID" value="XM_016194698.2"/>
</dbReference>
<evidence type="ECO:0000313" key="4">
    <source>
        <dbReference type="RefSeq" id="XP_016050184.2"/>
    </source>
</evidence>
<dbReference type="Proteomes" id="UP001652624">
    <property type="component" value="Chromosome 9"/>
</dbReference>
<dbReference type="GeneID" id="107523440"/>
<name>A0A1S3WVI9_ERIEU</name>
<dbReference type="OrthoDB" id="8962708at2759"/>
<dbReference type="PANTHER" id="PTHR28604:SF2">
    <property type="entry name" value="RIKEN CDNA 2610028H24 GENE"/>
    <property type="match status" value="1"/>
</dbReference>
<feature type="compositionally biased region" description="Basic and acidic residues" evidence="1">
    <location>
        <begin position="22"/>
        <end position="37"/>
    </location>
</feature>
<keyword evidence="3" id="KW-1185">Reference proteome</keyword>
<dbReference type="InterPro" id="IPR038915">
    <property type="entry name" value="PRR29-like"/>
</dbReference>